<comment type="subcellular location">
    <subcellularLocation>
        <location evidence="1">Cell membrane</location>
        <topology evidence="1">Multi-pass membrane protein</topology>
    </subcellularLocation>
</comment>
<organism evidence="7 8">
    <name type="scientific">Burkholderia singularis</name>
    <dbReference type="NCBI Taxonomy" id="1503053"/>
    <lineage>
        <taxon>Bacteria</taxon>
        <taxon>Pseudomonadati</taxon>
        <taxon>Pseudomonadota</taxon>
        <taxon>Betaproteobacteria</taxon>
        <taxon>Burkholderiales</taxon>
        <taxon>Burkholderiaceae</taxon>
        <taxon>Burkholderia</taxon>
        <taxon>pseudomallei group</taxon>
    </lineage>
</organism>
<comment type="caution">
    <text evidence="7">The sequence shown here is derived from an EMBL/GenBank/DDBJ whole genome shotgun (WGS) entry which is preliminary data.</text>
</comment>
<gene>
    <name evidence="7" type="ORF">WS67_01890</name>
</gene>
<evidence type="ECO:0000313" key="7">
    <source>
        <dbReference type="EMBL" id="KVE24323.1"/>
    </source>
</evidence>
<feature type="transmembrane region" description="Helical" evidence="6">
    <location>
        <begin position="6"/>
        <end position="28"/>
    </location>
</feature>
<proteinExistence type="predicted"/>
<dbReference type="OrthoDB" id="9804822at2"/>
<dbReference type="InterPro" id="IPR001123">
    <property type="entry name" value="LeuE-type"/>
</dbReference>
<name>A0A118DM68_9BURK</name>
<keyword evidence="3 6" id="KW-0812">Transmembrane</keyword>
<dbReference type="GO" id="GO:0005886">
    <property type="term" value="C:plasma membrane"/>
    <property type="evidence" value="ECO:0007669"/>
    <property type="project" value="UniProtKB-SubCell"/>
</dbReference>
<evidence type="ECO:0000256" key="4">
    <source>
        <dbReference type="ARBA" id="ARBA00022989"/>
    </source>
</evidence>
<reference evidence="7 8" key="1">
    <citation type="submission" date="2015-11" db="EMBL/GenBank/DDBJ databases">
        <title>Expanding the genomic diversity of Burkholderia species for the development of highly accurate diagnostics.</title>
        <authorList>
            <person name="Sahl J."/>
            <person name="Keim P."/>
            <person name="Wagner D."/>
        </authorList>
    </citation>
    <scope>NUCLEOTIDE SEQUENCE [LARGE SCALE GENOMIC DNA]</scope>
    <source>
        <strain evidence="7 8">TSV85</strain>
    </source>
</reference>
<accession>A0A118DM68</accession>
<dbReference type="PANTHER" id="PTHR30086">
    <property type="entry name" value="ARGININE EXPORTER PROTEIN ARGO"/>
    <property type="match status" value="1"/>
</dbReference>
<dbReference type="RefSeq" id="WP_059520009.1">
    <property type="nucleotide sequence ID" value="NZ_LOWA01000055.1"/>
</dbReference>
<dbReference type="GO" id="GO:0015171">
    <property type="term" value="F:amino acid transmembrane transporter activity"/>
    <property type="evidence" value="ECO:0007669"/>
    <property type="project" value="TreeGrafter"/>
</dbReference>
<dbReference type="Pfam" id="PF01810">
    <property type="entry name" value="LysE"/>
    <property type="match status" value="1"/>
</dbReference>
<keyword evidence="8" id="KW-1185">Reference proteome</keyword>
<evidence type="ECO:0000256" key="3">
    <source>
        <dbReference type="ARBA" id="ARBA00022692"/>
    </source>
</evidence>
<evidence type="ECO:0000256" key="5">
    <source>
        <dbReference type="ARBA" id="ARBA00023136"/>
    </source>
</evidence>
<evidence type="ECO:0000313" key="8">
    <source>
        <dbReference type="Proteomes" id="UP000062788"/>
    </source>
</evidence>
<dbReference type="PANTHER" id="PTHR30086:SF20">
    <property type="entry name" value="ARGININE EXPORTER PROTEIN ARGO-RELATED"/>
    <property type="match status" value="1"/>
</dbReference>
<feature type="transmembrane region" description="Helical" evidence="6">
    <location>
        <begin position="183"/>
        <end position="202"/>
    </location>
</feature>
<evidence type="ECO:0000256" key="1">
    <source>
        <dbReference type="ARBA" id="ARBA00004651"/>
    </source>
</evidence>
<keyword evidence="5 6" id="KW-0472">Membrane</keyword>
<dbReference type="EMBL" id="LOWA01000055">
    <property type="protein sequence ID" value="KVE24323.1"/>
    <property type="molecule type" value="Genomic_DNA"/>
</dbReference>
<protein>
    <submittedName>
        <fullName evidence="7">Lysine transporter LysE</fullName>
    </submittedName>
</protein>
<keyword evidence="2" id="KW-1003">Cell membrane</keyword>
<feature type="transmembrane region" description="Helical" evidence="6">
    <location>
        <begin position="40"/>
        <end position="64"/>
    </location>
</feature>
<dbReference type="Proteomes" id="UP000062788">
    <property type="component" value="Unassembled WGS sequence"/>
</dbReference>
<feature type="transmembrane region" description="Helical" evidence="6">
    <location>
        <begin position="146"/>
        <end position="171"/>
    </location>
</feature>
<keyword evidence="4 6" id="KW-1133">Transmembrane helix</keyword>
<evidence type="ECO:0000256" key="6">
    <source>
        <dbReference type="SAM" id="Phobius"/>
    </source>
</evidence>
<sequence>MTLSPTFAFIVTCLGFGFIPGPALLQTVSLTLQHGRRAGALSALGIHLGALLQIGAVAIGAVVVLNTSPWLYHTLRIAGGAYLIWLGIQRVRTRPDAGGAPSQMPKNVISSSALIEASNPKSALFYLSFLLQFVDPSAPLDVGWQLFLLGASANLLFSLADLVCIALAHPLRKRAAPGGPAMTVGRYLAGALFIGLGIAAIVTR</sequence>
<evidence type="ECO:0000256" key="2">
    <source>
        <dbReference type="ARBA" id="ARBA00022475"/>
    </source>
</evidence>
<dbReference type="AlphaFoldDB" id="A0A118DM68"/>